<dbReference type="InterPro" id="IPR010259">
    <property type="entry name" value="S8pro/Inhibitor_I9"/>
</dbReference>
<dbReference type="InterPro" id="IPR037045">
    <property type="entry name" value="S8pro/Inhibitor_I9_sf"/>
</dbReference>
<protein>
    <submittedName>
        <fullName evidence="2">Peptidase S8, subtilisin-related</fullName>
    </submittedName>
</protein>
<comment type="caution">
    <text evidence="2">The sequence shown here is derived from an EMBL/GenBank/DDBJ whole genome shotgun (WGS) entry which is preliminary data.</text>
</comment>
<accession>A0A2P5FYJ2</accession>
<reference evidence="3" key="1">
    <citation type="submission" date="2016-06" db="EMBL/GenBank/DDBJ databases">
        <title>Parallel loss of symbiosis genes in relatives of nitrogen-fixing non-legume Parasponia.</title>
        <authorList>
            <person name="Van Velzen R."/>
            <person name="Holmer R."/>
            <person name="Bu F."/>
            <person name="Rutten L."/>
            <person name="Van Zeijl A."/>
            <person name="Liu W."/>
            <person name="Santuari L."/>
            <person name="Cao Q."/>
            <person name="Sharma T."/>
            <person name="Shen D."/>
            <person name="Roswanjaya Y."/>
            <person name="Wardhani T."/>
            <person name="Kalhor M.S."/>
            <person name="Jansen J."/>
            <person name="Van den Hoogen J."/>
            <person name="Gungor B."/>
            <person name="Hartog M."/>
            <person name="Hontelez J."/>
            <person name="Verver J."/>
            <person name="Yang W.-C."/>
            <person name="Schijlen E."/>
            <person name="Repin R."/>
            <person name="Schilthuizen M."/>
            <person name="Schranz E."/>
            <person name="Heidstra R."/>
            <person name="Miyata K."/>
            <person name="Fedorova E."/>
            <person name="Kohlen W."/>
            <person name="Bisseling T."/>
            <person name="Smit S."/>
            <person name="Geurts R."/>
        </authorList>
    </citation>
    <scope>NUCLEOTIDE SEQUENCE [LARGE SCALE GENOMIC DNA]</scope>
    <source>
        <strain evidence="3">cv. RG33-2</strain>
    </source>
</reference>
<evidence type="ECO:0000313" key="3">
    <source>
        <dbReference type="Proteomes" id="UP000237000"/>
    </source>
</evidence>
<dbReference type="EMBL" id="JXTC01000003">
    <property type="protein sequence ID" value="POO02858.1"/>
    <property type="molecule type" value="Genomic_DNA"/>
</dbReference>
<feature type="domain" description="Inhibitor I9" evidence="1">
    <location>
        <begin position="9"/>
        <end position="55"/>
    </location>
</feature>
<dbReference type="OrthoDB" id="2014869at2759"/>
<dbReference type="Pfam" id="PF05922">
    <property type="entry name" value="Inhibitor_I9"/>
    <property type="match status" value="1"/>
</dbReference>
<proteinExistence type="predicted"/>
<keyword evidence="3" id="KW-1185">Reference proteome</keyword>
<evidence type="ECO:0000313" key="2">
    <source>
        <dbReference type="EMBL" id="POO02858.1"/>
    </source>
</evidence>
<name>A0A2P5FYJ2_TREOI</name>
<dbReference type="Proteomes" id="UP000237000">
    <property type="component" value="Unassembled WGS sequence"/>
</dbReference>
<gene>
    <name evidence="2" type="ORF">TorRG33x02_009190</name>
</gene>
<evidence type="ECO:0000259" key="1">
    <source>
        <dbReference type="Pfam" id="PF05922"/>
    </source>
</evidence>
<dbReference type="InParanoid" id="A0A2P5FYJ2"/>
<sequence>MVHTRHRVDLDSVTSSLHSLLGSYLGSCEKAKDAIFYSYTGHINGFAAVLEEESLRNCKLERIGVIPSQSIWNKARHGEDTIIGNLDSGNFLHL</sequence>
<organism evidence="2 3">
    <name type="scientific">Trema orientale</name>
    <name type="common">Charcoal tree</name>
    <name type="synonym">Celtis orientalis</name>
    <dbReference type="NCBI Taxonomy" id="63057"/>
    <lineage>
        <taxon>Eukaryota</taxon>
        <taxon>Viridiplantae</taxon>
        <taxon>Streptophyta</taxon>
        <taxon>Embryophyta</taxon>
        <taxon>Tracheophyta</taxon>
        <taxon>Spermatophyta</taxon>
        <taxon>Magnoliopsida</taxon>
        <taxon>eudicotyledons</taxon>
        <taxon>Gunneridae</taxon>
        <taxon>Pentapetalae</taxon>
        <taxon>rosids</taxon>
        <taxon>fabids</taxon>
        <taxon>Rosales</taxon>
        <taxon>Cannabaceae</taxon>
        <taxon>Trema</taxon>
    </lineage>
</organism>
<dbReference type="STRING" id="63057.A0A2P5FYJ2"/>
<dbReference type="Gene3D" id="3.30.70.80">
    <property type="entry name" value="Peptidase S8 propeptide/proteinase inhibitor I9"/>
    <property type="match status" value="1"/>
</dbReference>
<dbReference type="AlphaFoldDB" id="A0A2P5FYJ2"/>